<dbReference type="Proteomes" id="UP000315949">
    <property type="component" value="Unassembled WGS sequence"/>
</dbReference>
<organism evidence="1 2">
    <name type="scientific">Luteimonas wenzhouensis</name>
    <dbReference type="NCBI Taxonomy" id="2599615"/>
    <lineage>
        <taxon>Bacteria</taxon>
        <taxon>Pseudomonadati</taxon>
        <taxon>Pseudomonadota</taxon>
        <taxon>Gammaproteobacteria</taxon>
        <taxon>Lysobacterales</taxon>
        <taxon>Lysobacteraceae</taxon>
        <taxon>Luteimonas</taxon>
    </lineage>
</organism>
<dbReference type="OrthoDB" id="9805449at2"/>
<proteinExistence type="predicted"/>
<dbReference type="AlphaFoldDB" id="A0A5C5U387"/>
<reference evidence="1 2" key="1">
    <citation type="submission" date="2019-07" db="EMBL/GenBank/DDBJ databases">
        <title>Luteimonas sp. YD-1 nov., isolated from acidic soil.</title>
        <authorList>
            <person name="Zhou J."/>
        </authorList>
    </citation>
    <scope>NUCLEOTIDE SEQUENCE [LARGE SCALE GENOMIC DNA]</scope>
    <source>
        <strain evidence="1 2">YD-1</strain>
    </source>
</reference>
<keyword evidence="2" id="KW-1185">Reference proteome</keyword>
<sequence length="67" mass="7171">MAVAKIIELNASSPTSVEDAVRTGLAKAAETIKNIQGAWINETKVVTSPDGGIAEWRVNMRVTFVVD</sequence>
<accession>A0A5C5U387</accession>
<dbReference type="Pfam" id="PF07311">
    <property type="entry name" value="Dodecin"/>
    <property type="match status" value="1"/>
</dbReference>
<comment type="caution">
    <text evidence="1">The sequence shown here is derived from an EMBL/GenBank/DDBJ whole genome shotgun (WGS) entry which is preliminary data.</text>
</comment>
<dbReference type="RefSeq" id="WP_146311756.1">
    <property type="nucleotide sequence ID" value="NZ_VOHE01000002.1"/>
</dbReference>
<dbReference type="Gene3D" id="3.30.1660.10">
    <property type="entry name" value="Flavin-binding protein dodecin"/>
    <property type="match status" value="1"/>
</dbReference>
<name>A0A5C5U387_9GAMM</name>
<dbReference type="EMBL" id="VOHE01000002">
    <property type="protein sequence ID" value="TWT20891.1"/>
    <property type="molecule type" value="Genomic_DNA"/>
</dbReference>
<dbReference type="InterPro" id="IPR009923">
    <property type="entry name" value="Dodecin"/>
</dbReference>
<dbReference type="InterPro" id="IPR025543">
    <property type="entry name" value="Dodecin-like"/>
</dbReference>
<evidence type="ECO:0000313" key="2">
    <source>
        <dbReference type="Proteomes" id="UP000315949"/>
    </source>
</evidence>
<gene>
    <name evidence="1" type="ORF">FQY79_06235</name>
</gene>
<evidence type="ECO:0000313" key="1">
    <source>
        <dbReference type="EMBL" id="TWT20891.1"/>
    </source>
</evidence>
<protein>
    <submittedName>
        <fullName evidence="1">Dodecin domain-containing protein</fullName>
    </submittedName>
</protein>
<dbReference type="SUPFAM" id="SSF89807">
    <property type="entry name" value="Dodecin-like"/>
    <property type="match status" value="1"/>
</dbReference>
<dbReference type="InterPro" id="IPR036694">
    <property type="entry name" value="Dodecin-like_sf"/>
</dbReference>